<dbReference type="InterPro" id="IPR035965">
    <property type="entry name" value="PAS-like_dom_sf"/>
</dbReference>
<dbReference type="Proteomes" id="UP000320653">
    <property type="component" value="Unassembled WGS sequence"/>
</dbReference>
<sequence>MGIQAIFQPDLSQLGMYAFDVCANKLIGDSAFANIHGLPVDKAANGLSIEFIINRIVDGDRERTAKEIHTAILTGGFIQSRFRVKTESGELKHVGWFGRCLHDADGMPTQFTGGVFDQSKGFVGRH</sequence>
<dbReference type="Pfam" id="PF08447">
    <property type="entry name" value="PAS_3"/>
    <property type="match status" value="1"/>
</dbReference>
<dbReference type="EMBL" id="VIWP01000003">
    <property type="protein sequence ID" value="TWF54154.1"/>
    <property type="molecule type" value="Genomic_DNA"/>
</dbReference>
<keyword evidence="3" id="KW-1185">Reference proteome</keyword>
<dbReference type="OrthoDB" id="7905807at2"/>
<evidence type="ECO:0000313" key="3">
    <source>
        <dbReference type="Proteomes" id="UP000320653"/>
    </source>
</evidence>
<evidence type="ECO:0000259" key="1">
    <source>
        <dbReference type="Pfam" id="PF08447"/>
    </source>
</evidence>
<gene>
    <name evidence="2" type="ORF">FHW37_10313</name>
</gene>
<proteinExistence type="predicted"/>
<dbReference type="Gene3D" id="3.30.450.20">
    <property type="entry name" value="PAS domain"/>
    <property type="match status" value="1"/>
</dbReference>
<reference evidence="2 3" key="1">
    <citation type="submission" date="2019-06" db="EMBL/GenBank/DDBJ databases">
        <title>Sorghum-associated microbial communities from plants grown in Nebraska, USA.</title>
        <authorList>
            <person name="Schachtman D."/>
        </authorList>
    </citation>
    <scope>NUCLEOTIDE SEQUENCE [LARGE SCALE GENOMIC DNA]</scope>
    <source>
        <strain evidence="2 3">1225</strain>
    </source>
</reference>
<evidence type="ECO:0000313" key="2">
    <source>
        <dbReference type="EMBL" id="TWF54154.1"/>
    </source>
</evidence>
<feature type="domain" description="PAS fold-3" evidence="1">
    <location>
        <begin position="29"/>
        <end position="113"/>
    </location>
</feature>
<dbReference type="AlphaFoldDB" id="A0A561QUU5"/>
<dbReference type="SUPFAM" id="SSF55785">
    <property type="entry name" value="PYP-like sensor domain (PAS domain)"/>
    <property type="match status" value="1"/>
</dbReference>
<protein>
    <submittedName>
        <fullName evidence="2">PAS domain-containing protein</fullName>
    </submittedName>
</protein>
<dbReference type="RefSeq" id="WP_145636122.1">
    <property type="nucleotide sequence ID" value="NZ_VIWP01000003.1"/>
</dbReference>
<name>A0A561QUU5_9HYPH</name>
<dbReference type="InterPro" id="IPR013655">
    <property type="entry name" value="PAS_fold_3"/>
</dbReference>
<organism evidence="2 3">
    <name type="scientific">Neorhizobium alkalisoli</name>
    <dbReference type="NCBI Taxonomy" id="528178"/>
    <lineage>
        <taxon>Bacteria</taxon>
        <taxon>Pseudomonadati</taxon>
        <taxon>Pseudomonadota</taxon>
        <taxon>Alphaproteobacteria</taxon>
        <taxon>Hyphomicrobiales</taxon>
        <taxon>Rhizobiaceae</taxon>
        <taxon>Rhizobium/Agrobacterium group</taxon>
        <taxon>Neorhizobium</taxon>
    </lineage>
</organism>
<accession>A0A561QUU5</accession>
<comment type="caution">
    <text evidence="2">The sequence shown here is derived from an EMBL/GenBank/DDBJ whole genome shotgun (WGS) entry which is preliminary data.</text>
</comment>